<dbReference type="Pfam" id="PF13244">
    <property type="entry name" value="MbhD"/>
    <property type="match status" value="1"/>
</dbReference>
<evidence type="ECO:0000256" key="1">
    <source>
        <dbReference type="ARBA" id="ARBA00004651"/>
    </source>
</evidence>
<evidence type="ECO:0000256" key="6">
    <source>
        <dbReference type="SAM" id="Phobius"/>
    </source>
</evidence>
<proteinExistence type="predicted"/>
<evidence type="ECO:0000256" key="5">
    <source>
        <dbReference type="ARBA" id="ARBA00023136"/>
    </source>
</evidence>
<dbReference type="InterPro" id="IPR025383">
    <property type="entry name" value="MrpA_C/MbhD"/>
</dbReference>
<evidence type="ECO:0000313" key="9">
    <source>
        <dbReference type="Proteomes" id="UP001575105"/>
    </source>
</evidence>
<organism evidence="8 9">
    <name type="scientific">Natronomicrosphaera hydrolytica</name>
    <dbReference type="NCBI Taxonomy" id="3242702"/>
    <lineage>
        <taxon>Bacteria</taxon>
        <taxon>Pseudomonadati</taxon>
        <taxon>Planctomycetota</taxon>
        <taxon>Phycisphaerae</taxon>
        <taxon>Phycisphaerales</taxon>
        <taxon>Phycisphaeraceae</taxon>
        <taxon>Natronomicrosphaera</taxon>
    </lineage>
</organism>
<protein>
    <submittedName>
        <fullName evidence="8">Na(+)/H(+) antiporter subunit B</fullName>
    </submittedName>
</protein>
<comment type="subcellular location">
    <subcellularLocation>
        <location evidence="1">Cell membrane</location>
        <topology evidence="1">Multi-pass membrane protein</topology>
    </subcellularLocation>
</comment>
<dbReference type="RefSeq" id="WP_425346602.1">
    <property type="nucleotide sequence ID" value="NZ_JBGUBD010000011.1"/>
</dbReference>
<comment type="caution">
    <text evidence="8">The sequence shown here is derived from an EMBL/GenBank/DDBJ whole genome shotgun (WGS) entry which is preliminary data.</text>
</comment>
<feature type="domain" description="MrpA C-terminal/MbhD" evidence="7">
    <location>
        <begin position="10"/>
        <end position="73"/>
    </location>
</feature>
<keyword evidence="3 6" id="KW-0812">Transmembrane</keyword>
<dbReference type="EMBL" id="JBGUBD010000011">
    <property type="protein sequence ID" value="MFA9479676.1"/>
    <property type="molecule type" value="Genomic_DNA"/>
</dbReference>
<keyword evidence="4 6" id="KW-1133">Transmembrane helix</keyword>
<dbReference type="Proteomes" id="UP001575105">
    <property type="component" value="Unassembled WGS sequence"/>
</dbReference>
<name>A0ABV4U827_9BACT</name>
<keyword evidence="5 6" id="KW-0472">Membrane</keyword>
<evidence type="ECO:0000256" key="3">
    <source>
        <dbReference type="ARBA" id="ARBA00022692"/>
    </source>
</evidence>
<accession>A0ABV4U827</accession>
<gene>
    <name evidence="8" type="ORF">ACERK3_15415</name>
</gene>
<evidence type="ECO:0000256" key="4">
    <source>
        <dbReference type="ARBA" id="ARBA00022989"/>
    </source>
</evidence>
<sequence>MVLLDLLLGLMVVLLAVAALSVRGAFAAVVLFIVYGMMVAVGWVRMGSPDVALAEAAIGAGITGALLLEAVGAVQRGNGER</sequence>
<reference evidence="8 9" key="1">
    <citation type="submission" date="2024-08" db="EMBL/GenBank/DDBJ databases">
        <title>Whole-genome sequencing of halo(alkali)philic microorganisms from hypersaline lakes.</title>
        <authorList>
            <person name="Sorokin D.Y."/>
            <person name="Merkel A.Y."/>
            <person name="Messina E."/>
            <person name="Yakimov M."/>
        </authorList>
    </citation>
    <scope>NUCLEOTIDE SEQUENCE [LARGE SCALE GENOMIC DNA]</scope>
    <source>
        <strain evidence="8 9">AB-hyl4</strain>
    </source>
</reference>
<feature type="transmembrane region" description="Helical" evidence="6">
    <location>
        <begin position="51"/>
        <end position="74"/>
    </location>
</feature>
<keyword evidence="2" id="KW-1003">Cell membrane</keyword>
<evidence type="ECO:0000259" key="7">
    <source>
        <dbReference type="Pfam" id="PF13244"/>
    </source>
</evidence>
<evidence type="ECO:0000313" key="8">
    <source>
        <dbReference type="EMBL" id="MFA9479676.1"/>
    </source>
</evidence>
<keyword evidence="9" id="KW-1185">Reference proteome</keyword>
<evidence type="ECO:0000256" key="2">
    <source>
        <dbReference type="ARBA" id="ARBA00022475"/>
    </source>
</evidence>